<dbReference type="InterPro" id="IPR009057">
    <property type="entry name" value="Homeodomain-like_sf"/>
</dbReference>
<evidence type="ECO:0000256" key="1">
    <source>
        <dbReference type="ARBA" id="ARBA00023015"/>
    </source>
</evidence>
<keyword evidence="1" id="KW-0805">Transcription regulation</keyword>
<gene>
    <name evidence="6" type="ORF">DFR26_0279</name>
</gene>
<dbReference type="AlphaFoldDB" id="A0A3E0H9B3"/>
<keyword evidence="3" id="KW-0804">Transcription</keyword>
<dbReference type="SUPFAM" id="SSF46689">
    <property type="entry name" value="Homeodomain-like"/>
    <property type="match status" value="1"/>
</dbReference>
<dbReference type="InterPro" id="IPR054129">
    <property type="entry name" value="DesT_TetR_C"/>
</dbReference>
<dbReference type="Pfam" id="PF21943">
    <property type="entry name" value="TetR_C_46"/>
    <property type="match status" value="1"/>
</dbReference>
<dbReference type="Proteomes" id="UP000256774">
    <property type="component" value="Unassembled WGS sequence"/>
</dbReference>
<name>A0A3E0H9B3_9GAMM</name>
<dbReference type="EMBL" id="QUNR01000001">
    <property type="protein sequence ID" value="REH40080.1"/>
    <property type="molecule type" value="Genomic_DNA"/>
</dbReference>
<feature type="domain" description="HTH tetR-type" evidence="5">
    <location>
        <begin position="9"/>
        <end position="70"/>
    </location>
</feature>
<evidence type="ECO:0000256" key="4">
    <source>
        <dbReference type="PROSITE-ProRule" id="PRU00335"/>
    </source>
</evidence>
<dbReference type="InterPro" id="IPR001647">
    <property type="entry name" value="HTH_TetR"/>
</dbReference>
<dbReference type="InterPro" id="IPR050692">
    <property type="entry name" value="HTH_transcr_repressor_FabR"/>
</dbReference>
<organism evidence="6 7">
    <name type="scientific">Paraperlucidibaca baekdonensis</name>
    <dbReference type="NCBI Taxonomy" id="748120"/>
    <lineage>
        <taxon>Bacteria</taxon>
        <taxon>Pseudomonadati</taxon>
        <taxon>Pseudomonadota</taxon>
        <taxon>Gammaproteobacteria</taxon>
        <taxon>Moraxellales</taxon>
        <taxon>Moraxellaceae</taxon>
        <taxon>Paraperlucidibaca</taxon>
    </lineage>
</organism>
<dbReference type="PANTHER" id="PTHR47752">
    <property type="entry name" value="HTH-TYPE TRANSCRIPTIONAL REPRESSOR FABR"/>
    <property type="match status" value="1"/>
</dbReference>
<dbReference type="Gene3D" id="1.10.10.60">
    <property type="entry name" value="Homeodomain-like"/>
    <property type="match status" value="1"/>
</dbReference>
<protein>
    <submittedName>
        <fullName evidence="6">TetR family transcriptional regulator</fullName>
    </submittedName>
</protein>
<sequence>MALREEKKLQTRQALMDAALTLMHEGAGFSGLSLREVSRQAGLVPTGFYRHFSDLDSLGEALAIEACHQLRVIMRQVRQQAQGGAAITESVAALVGFIRHNPLYFEFLARERAGGPPKVRETIHLEMRQFVAELADDLAQWPTYAGLPHDDLSMLADLVVNTVIHLALDLLALPFDAPDVEHIERCTKQLRLIMLGAQAWAPEKGA</sequence>
<accession>A0A3E0H9B3</accession>
<evidence type="ECO:0000259" key="5">
    <source>
        <dbReference type="PROSITE" id="PS50977"/>
    </source>
</evidence>
<evidence type="ECO:0000256" key="2">
    <source>
        <dbReference type="ARBA" id="ARBA00023125"/>
    </source>
</evidence>
<dbReference type="Pfam" id="PF00440">
    <property type="entry name" value="TetR_N"/>
    <property type="match status" value="1"/>
</dbReference>
<dbReference type="RefSeq" id="WP_116207148.1">
    <property type="nucleotide sequence ID" value="NZ_QUNR01000001.1"/>
</dbReference>
<dbReference type="PANTHER" id="PTHR47752:SF1">
    <property type="entry name" value="HTH-TYPE TRANSCRIPTIONAL REPRESSOR FABR"/>
    <property type="match status" value="1"/>
</dbReference>
<keyword evidence="2 4" id="KW-0238">DNA-binding</keyword>
<dbReference type="Gene3D" id="1.10.357.10">
    <property type="entry name" value="Tetracycline Repressor, domain 2"/>
    <property type="match status" value="1"/>
</dbReference>
<keyword evidence="7" id="KW-1185">Reference proteome</keyword>
<dbReference type="PROSITE" id="PS50977">
    <property type="entry name" value="HTH_TETR_2"/>
    <property type="match status" value="1"/>
</dbReference>
<dbReference type="GO" id="GO:0003677">
    <property type="term" value="F:DNA binding"/>
    <property type="evidence" value="ECO:0007669"/>
    <property type="project" value="UniProtKB-UniRule"/>
</dbReference>
<evidence type="ECO:0000313" key="7">
    <source>
        <dbReference type="Proteomes" id="UP000256774"/>
    </source>
</evidence>
<proteinExistence type="predicted"/>
<comment type="caution">
    <text evidence="6">The sequence shown here is derived from an EMBL/GenBank/DDBJ whole genome shotgun (WGS) entry which is preliminary data.</text>
</comment>
<reference evidence="6 7" key="1">
    <citation type="submission" date="2018-08" db="EMBL/GenBank/DDBJ databases">
        <title>Genomic Encyclopedia of Type Strains, Phase IV (KMG-IV): sequencing the most valuable type-strain genomes for metagenomic binning, comparative biology and taxonomic classification.</title>
        <authorList>
            <person name="Goeker M."/>
        </authorList>
    </citation>
    <scope>NUCLEOTIDE SEQUENCE [LARGE SCALE GENOMIC DNA]</scope>
    <source>
        <strain evidence="6 7">DSM 26022</strain>
    </source>
</reference>
<feature type="DNA-binding region" description="H-T-H motif" evidence="4">
    <location>
        <begin position="33"/>
        <end position="52"/>
    </location>
</feature>
<evidence type="ECO:0000256" key="3">
    <source>
        <dbReference type="ARBA" id="ARBA00023163"/>
    </source>
</evidence>
<evidence type="ECO:0000313" key="6">
    <source>
        <dbReference type="EMBL" id="REH40080.1"/>
    </source>
</evidence>
<dbReference type="OrthoDB" id="8617654at2"/>